<name>A0A495A993_9MICC</name>
<dbReference type="Gene3D" id="1.10.390.10">
    <property type="entry name" value="Neutral Protease Domain 2"/>
    <property type="match status" value="1"/>
</dbReference>
<dbReference type="Pfam" id="PF11838">
    <property type="entry name" value="ERAP1_C"/>
    <property type="match status" value="1"/>
</dbReference>
<dbReference type="InterPro" id="IPR001930">
    <property type="entry name" value="Peptidase_M1"/>
</dbReference>
<dbReference type="GO" id="GO:0070006">
    <property type="term" value="F:metalloaminopeptidase activity"/>
    <property type="evidence" value="ECO:0007669"/>
    <property type="project" value="TreeGrafter"/>
</dbReference>
<feature type="region of interest" description="Disordered" evidence="14">
    <location>
        <begin position="842"/>
        <end position="863"/>
    </location>
</feature>
<dbReference type="GO" id="GO:0016285">
    <property type="term" value="F:alanyl aminopeptidase activity"/>
    <property type="evidence" value="ECO:0007669"/>
    <property type="project" value="UniProtKB-EC"/>
</dbReference>
<dbReference type="PANTHER" id="PTHR11533:SF174">
    <property type="entry name" value="PUROMYCIN-SENSITIVE AMINOPEPTIDASE-RELATED"/>
    <property type="match status" value="1"/>
</dbReference>
<evidence type="ECO:0000256" key="14">
    <source>
        <dbReference type="SAM" id="MobiDB-lite"/>
    </source>
</evidence>
<evidence type="ECO:0000256" key="8">
    <source>
        <dbReference type="ARBA" id="ARBA00022723"/>
    </source>
</evidence>
<evidence type="ECO:0000256" key="7">
    <source>
        <dbReference type="ARBA" id="ARBA00022670"/>
    </source>
</evidence>
<dbReference type="GO" id="GO:0008270">
    <property type="term" value="F:zinc ion binding"/>
    <property type="evidence" value="ECO:0007669"/>
    <property type="project" value="InterPro"/>
</dbReference>
<dbReference type="GO" id="GO:0043171">
    <property type="term" value="P:peptide catabolic process"/>
    <property type="evidence" value="ECO:0007669"/>
    <property type="project" value="TreeGrafter"/>
</dbReference>
<evidence type="ECO:0000256" key="9">
    <source>
        <dbReference type="ARBA" id="ARBA00022801"/>
    </source>
</evidence>
<feature type="domain" description="ERAP1-like C-terminal" evidence="16">
    <location>
        <begin position="529"/>
        <end position="839"/>
    </location>
</feature>
<dbReference type="InterPro" id="IPR014782">
    <property type="entry name" value="Peptidase_M1_dom"/>
</dbReference>
<dbReference type="Proteomes" id="UP000249516">
    <property type="component" value="Unassembled WGS sequence"/>
</dbReference>
<comment type="catalytic activity">
    <reaction evidence="1">
        <text>Release of an N-terminal amino acid, Xaa-|-Yaa- from a peptide, amide or arylamide. Xaa is preferably Ala, but may be most amino acids including Pro (slow action). When a terminal hydrophobic residue is followed by a prolyl residue, the two may be released as an intact Xaa-Pro dipeptide.</text>
        <dbReference type="EC" id="3.4.11.2"/>
    </reaction>
</comment>
<evidence type="ECO:0000256" key="5">
    <source>
        <dbReference type="ARBA" id="ARBA00015611"/>
    </source>
</evidence>
<dbReference type="NCBIfam" id="TIGR02412">
    <property type="entry name" value="pepN_strep_liv"/>
    <property type="match status" value="1"/>
</dbReference>
<comment type="caution">
    <text evidence="18">The sequence shown here is derived from an EMBL/GenBank/DDBJ whole genome shotgun (WGS) entry which is preliminary data.</text>
</comment>
<dbReference type="InterPro" id="IPR050344">
    <property type="entry name" value="Peptidase_M1_aminopeptidases"/>
</dbReference>
<dbReference type="EMBL" id="PNJG02000001">
    <property type="protein sequence ID" value="RKQ36548.1"/>
    <property type="molecule type" value="Genomic_DNA"/>
</dbReference>
<dbReference type="Pfam" id="PF17900">
    <property type="entry name" value="Peptidase_M1_N"/>
    <property type="match status" value="1"/>
</dbReference>
<reference evidence="18 19" key="1">
    <citation type="submission" date="2018-10" db="EMBL/GenBank/DDBJ databases">
        <title>Kocuria tytouropygialis sp. nov., isolated from the uropygial gland of an American barn owl (Tyto furcata).</title>
        <authorList>
            <person name="Braun M.S."/>
            <person name="Wang E."/>
            <person name="Zimmermann S."/>
            <person name="Wagner H."/>
            <person name="Wink M."/>
        </authorList>
    </citation>
    <scope>NUCLEOTIDE SEQUENCE [LARGE SCALE GENOMIC DNA]</scope>
    <source>
        <strain evidence="18 19">442</strain>
    </source>
</reference>
<evidence type="ECO:0000259" key="15">
    <source>
        <dbReference type="Pfam" id="PF01433"/>
    </source>
</evidence>
<accession>A0A495A993</accession>
<evidence type="ECO:0000259" key="16">
    <source>
        <dbReference type="Pfam" id="PF11838"/>
    </source>
</evidence>
<keyword evidence="11" id="KW-0482">Metalloprotease</keyword>
<dbReference type="CDD" id="cd09602">
    <property type="entry name" value="M1_APN"/>
    <property type="match status" value="1"/>
</dbReference>
<dbReference type="InterPro" id="IPR042097">
    <property type="entry name" value="Aminopeptidase_N-like_N_sf"/>
</dbReference>
<protein>
    <recommendedName>
        <fullName evidence="5">Aminopeptidase N</fullName>
        <ecNumber evidence="4">3.4.11.2</ecNumber>
    </recommendedName>
    <alternativeName>
        <fullName evidence="12">Alanine aminopeptidase</fullName>
    </alternativeName>
    <alternativeName>
        <fullName evidence="13">Lysyl aminopeptidase</fullName>
    </alternativeName>
</protein>
<organism evidence="18 19">
    <name type="scientific">Kocuria tytonis</name>
    <dbReference type="NCBI Taxonomy" id="2054280"/>
    <lineage>
        <taxon>Bacteria</taxon>
        <taxon>Bacillati</taxon>
        <taxon>Actinomycetota</taxon>
        <taxon>Actinomycetes</taxon>
        <taxon>Micrococcales</taxon>
        <taxon>Micrococcaceae</taxon>
        <taxon>Kocuria</taxon>
    </lineage>
</organism>
<gene>
    <name evidence="18" type="primary">pepN</name>
    <name evidence="18" type="ORF">C1C97_002530</name>
</gene>
<evidence type="ECO:0000256" key="2">
    <source>
        <dbReference type="ARBA" id="ARBA00001947"/>
    </source>
</evidence>
<keyword evidence="19" id="KW-1185">Reference proteome</keyword>
<dbReference type="SUPFAM" id="SSF63737">
    <property type="entry name" value="Leukotriene A4 hydrolase N-terminal domain"/>
    <property type="match status" value="1"/>
</dbReference>
<feature type="compositionally biased region" description="Low complexity" evidence="14">
    <location>
        <begin position="842"/>
        <end position="854"/>
    </location>
</feature>
<dbReference type="GO" id="GO:0006508">
    <property type="term" value="P:proteolysis"/>
    <property type="evidence" value="ECO:0007669"/>
    <property type="project" value="UniProtKB-KW"/>
</dbReference>
<feature type="domain" description="Aminopeptidase N-like N-terminal" evidence="17">
    <location>
        <begin position="21"/>
        <end position="189"/>
    </location>
</feature>
<comment type="cofactor">
    <cofactor evidence="2">
        <name>Zn(2+)</name>
        <dbReference type="ChEBI" id="CHEBI:29105"/>
    </cofactor>
</comment>
<dbReference type="GO" id="GO:0005615">
    <property type="term" value="C:extracellular space"/>
    <property type="evidence" value="ECO:0007669"/>
    <property type="project" value="TreeGrafter"/>
</dbReference>
<dbReference type="OrthoDB" id="100605at2"/>
<dbReference type="FunFam" id="2.60.40.1730:FF:000010">
    <property type="entry name" value="Putative aminopeptidase N"/>
    <property type="match status" value="1"/>
</dbReference>
<dbReference type="Gene3D" id="2.60.40.1730">
    <property type="entry name" value="tricorn interacting facor f3 domain"/>
    <property type="match status" value="1"/>
</dbReference>
<dbReference type="GO" id="GO:0042277">
    <property type="term" value="F:peptide binding"/>
    <property type="evidence" value="ECO:0007669"/>
    <property type="project" value="TreeGrafter"/>
</dbReference>
<dbReference type="EC" id="3.4.11.2" evidence="4"/>
<dbReference type="GO" id="GO:0005737">
    <property type="term" value="C:cytoplasm"/>
    <property type="evidence" value="ECO:0007669"/>
    <property type="project" value="TreeGrafter"/>
</dbReference>
<dbReference type="InterPro" id="IPR045357">
    <property type="entry name" value="Aminopeptidase_N-like_N"/>
</dbReference>
<sequence>MPGTNLTRAEAAERAEVVSEQSYRVELDLTENPETFRARTTVAFTAEPGTSTFIDAITASVESVTLNGTALDPAAVSDGERIRLPELAAQNELLVESTMYYMNTGEGLHRFVDPVDGEVYLYSQFEVADTRRMFPVFEQPDLKATFQFSVTAPAQWAVVSNQATPEPVAVSEGVARWDFSPTPVMSCYVTALIAGPYLSTTDSLVSSDGRTVELGLFARRSLFEHMDAEEMFRITKQGFEFYESQFGIPYPFEKYDQLFVPQFNAGAMENAGAVTFVESYIFRSKPAQALVERRAITVLHELAHMWFGDLVTMRWWNDLWLNESFAEYMSTLACAQNTEYTNAWTTFVAGEKSWGYAQDQLPTTHPIKAEIPDLEAVLVNFDGITYAKGASVLKQLVAWVGQEQFMAGLNRYFGKHAWSNTELSDLMVELEAASGRDLTDWSARWLETAGVNTLVPRVEADDDGVITSFRIEQLGQDGHPTLRPHRVAVGFYDHREDTGRLTRTFRVELDVDGEFTDVPQLVGRERPDLVLLNDDDLGYAKIRLDECSLATAMNHLGDFEESLPRSLVWAAAWDSVHDGVSPASDYVRLVLANVGHETDSTAVQVQLRQLDTALDRYLAPEHAQQVREDAAVSLWRLVEESEAGSDHQWQFFRAFLRRACTDAQIERVAGFSRGEGVPEGLELDTDTRWAVLIALVAAGRKGADDIAAALREDNTETGAIAAATASAAIPTPEAKADTWRLVVEQGALPNSQQQAAIAGFFRGHDDALVAPYADRYFQEVTGVWRERTHELAQQIAVGLFPRHATQDTVDAAQDFLDHLDPSHSGLRRLVLERQDAARRAVRAQQVDAAAPAQRGADGTEPGR</sequence>
<evidence type="ECO:0000313" key="18">
    <source>
        <dbReference type="EMBL" id="RKQ36548.1"/>
    </source>
</evidence>
<dbReference type="GO" id="GO:0016020">
    <property type="term" value="C:membrane"/>
    <property type="evidence" value="ECO:0007669"/>
    <property type="project" value="TreeGrafter"/>
</dbReference>
<dbReference type="InterPro" id="IPR024571">
    <property type="entry name" value="ERAP1-like_C_dom"/>
</dbReference>
<evidence type="ECO:0000256" key="6">
    <source>
        <dbReference type="ARBA" id="ARBA00022438"/>
    </source>
</evidence>
<dbReference type="FunFam" id="1.10.390.10:FF:000004">
    <property type="entry name" value="Aminopeptidase N"/>
    <property type="match status" value="1"/>
</dbReference>
<keyword evidence="10" id="KW-0862">Zinc</keyword>
<dbReference type="AlphaFoldDB" id="A0A495A993"/>
<comment type="similarity">
    <text evidence="3">Belongs to the peptidase M1 family.</text>
</comment>
<evidence type="ECO:0000256" key="13">
    <source>
        <dbReference type="ARBA" id="ARBA00031533"/>
    </source>
</evidence>
<keyword evidence="9 18" id="KW-0378">Hydrolase</keyword>
<dbReference type="RefSeq" id="WP_121029885.1">
    <property type="nucleotide sequence ID" value="NZ_PNJG02000001.1"/>
</dbReference>
<dbReference type="Pfam" id="PF01433">
    <property type="entry name" value="Peptidase_M1"/>
    <property type="match status" value="1"/>
</dbReference>
<evidence type="ECO:0000256" key="11">
    <source>
        <dbReference type="ARBA" id="ARBA00023049"/>
    </source>
</evidence>
<dbReference type="PRINTS" id="PR00756">
    <property type="entry name" value="ALADIPTASE"/>
</dbReference>
<keyword evidence="8" id="KW-0479">Metal-binding</keyword>
<feature type="domain" description="Peptidase M1 membrane alanine aminopeptidase" evidence="15">
    <location>
        <begin position="233"/>
        <end position="445"/>
    </location>
</feature>
<evidence type="ECO:0000256" key="10">
    <source>
        <dbReference type="ARBA" id="ARBA00022833"/>
    </source>
</evidence>
<evidence type="ECO:0000256" key="4">
    <source>
        <dbReference type="ARBA" id="ARBA00012564"/>
    </source>
</evidence>
<evidence type="ECO:0000313" key="19">
    <source>
        <dbReference type="Proteomes" id="UP000249516"/>
    </source>
</evidence>
<dbReference type="InterPro" id="IPR012778">
    <property type="entry name" value="Pept_M1_aminopeptidase"/>
</dbReference>
<dbReference type="PANTHER" id="PTHR11533">
    <property type="entry name" value="PROTEASE M1 ZINC METALLOPROTEASE"/>
    <property type="match status" value="1"/>
</dbReference>
<keyword evidence="7" id="KW-0645">Protease</keyword>
<dbReference type="SUPFAM" id="SSF55486">
    <property type="entry name" value="Metalloproteases ('zincins'), catalytic domain"/>
    <property type="match status" value="1"/>
</dbReference>
<evidence type="ECO:0000259" key="17">
    <source>
        <dbReference type="Pfam" id="PF17900"/>
    </source>
</evidence>
<proteinExistence type="inferred from homology"/>
<evidence type="ECO:0000256" key="1">
    <source>
        <dbReference type="ARBA" id="ARBA00000098"/>
    </source>
</evidence>
<dbReference type="InterPro" id="IPR027268">
    <property type="entry name" value="Peptidase_M4/M1_CTD_sf"/>
</dbReference>
<evidence type="ECO:0000256" key="3">
    <source>
        <dbReference type="ARBA" id="ARBA00010136"/>
    </source>
</evidence>
<evidence type="ECO:0000256" key="12">
    <source>
        <dbReference type="ARBA" id="ARBA00029811"/>
    </source>
</evidence>
<keyword evidence="6 18" id="KW-0031">Aminopeptidase</keyword>